<keyword evidence="3" id="KW-0813">Transport</keyword>
<evidence type="ECO:0000256" key="1">
    <source>
        <dbReference type="ARBA" id="ARBA00004651"/>
    </source>
</evidence>
<dbReference type="InterPro" id="IPR001958">
    <property type="entry name" value="Tet-R_TetA/multi-R_MdtG-like"/>
</dbReference>
<dbReference type="EMBL" id="CP080467">
    <property type="protein sequence ID" value="UNO47241.1"/>
    <property type="molecule type" value="Genomic_DNA"/>
</dbReference>
<keyword evidence="6" id="KW-1133">Transmembrane helix</keyword>
<reference evidence="9" key="1">
    <citation type="journal article" date="2022" name="G3 (Bethesda)">
        <title>Unveiling the complete genome sequence of Alicyclobacillus acidoterrestris DSM 3922T, a taint-producing strain.</title>
        <authorList>
            <person name="Leonardo I.C."/>
            <person name="Barreto Crespo M.T."/>
            <person name="Gaspar F.B."/>
        </authorList>
    </citation>
    <scope>NUCLEOTIDE SEQUENCE [LARGE SCALE GENOMIC DNA]</scope>
    <source>
        <strain evidence="9">DSM 3922</strain>
    </source>
</reference>
<dbReference type="eggNOG" id="COG2814">
    <property type="taxonomic scope" value="Bacteria"/>
</dbReference>
<evidence type="ECO:0000256" key="4">
    <source>
        <dbReference type="ARBA" id="ARBA00022475"/>
    </source>
</evidence>
<evidence type="ECO:0000313" key="8">
    <source>
        <dbReference type="EMBL" id="UNO47241.1"/>
    </source>
</evidence>
<dbReference type="PANTHER" id="PTHR43124:SF3">
    <property type="entry name" value="CHLORAMPHENICOL EFFLUX PUMP RV0191"/>
    <property type="match status" value="1"/>
</dbReference>
<dbReference type="Gene3D" id="1.20.1250.20">
    <property type="entry name" value="MFS general substrate transporter like domains"/>
    <property type="match status" value="1"/>
</dbReference>
<dbReference type="RefSeq" id="WP_021298184.1">
    <property type="nucleotide sequence ID" value="NZ_AURB01000178.1"/>
</dbReference>
<organism evidence="8 9">
    <name type="scientific">Alicyclobacillus acidoterrestris (strain ATCC 49025 / DSM 3922 / CIP 106132 / NCIMB 13137 / GD3B)</name>
    <dbReference type="NCBI Taxonomy" id="1356854"/>
    <lineage>
        <taxon>Bacteria</taxon>
        <taxon>Bacillati</taxon>
        <taxon>Bacillota</taxon>
        <taxon>Bacilli</taxon>
        <taxon>Bacillales</taxon>
        <taxon>Alicyclobacillaceae</taxon>
        <taxon>Alicyclobacillus</taxon>
    </lineage>
</organism>
<evidence type="ECO:0000256" key="6">
    <source>
        <dbReference type="ARBA" id="ARBA00022989"/>
    </source>
</evidence>
<dbReference type="AlphaFoldDB" id="T0BEJ8"/>
<protein>
    <submittedName>
        <fullName evidence="8">MFS transporter</fullName>
    </submittedName>
</protein>
<dbReference type="Proteomes" id="UP000829401">
    <property type="component" value="Chromosome"/>
</dbReference>
<accession>A0A9E7CWY4</accession>
<evidence type="ECO:0000256" key="5">
    <source>
        <dbReference type="ARBA" id="ARBA00022692"/>
    </source>
</evidence>
<proteinExistence type="inferred from homology"/>
<dbReference type="KEGG" id="aaco:K1I37_10845"/>
<evidence type="ECO:0000256" key="7">
    <source>
        <dbReference type="ARBA" id="ARBA00023136"/>
    </source>
</evidence>
<keyword evidence="7" id="KW-0472">Membrane</keyword>
<keyword evidence="5" id="KW-0812">Transmembrane</keyword>
<keyword evidence="9" id="KW-1185">Reference proteome</keyword>
<dbReference type="GO" id="GO:0005886">
    <property type="term" value="C:plasma membrane"/>
    <property type="evidence" value="ECO:0007669"/>
    <property type="project" value="UniProtKB-SubCell"/>
</dbReference>
<dbReference type="Pfam" id="PF07690">
    <property type="entry name" value="MFS_1"/>
    <property type="match status" value="1"/>
</dbReference>
<dbReference type="GO" id="GO:0022857">
    <property type="term" value="F:transmembrane transporter activity"/>
    <property type="evidence" value="ECO:0007669"/>
    <property type="project" value="InterPro"/>
</dbReference>
<gene>
    <name evidence="8" type="ORF">K1I37_10845</name>
</gene>
<keyword evidence="4" id="KW-1003">Cell membrane</keyword>
<dbReference type="PRINTS" id="PR01035">
    <property type="entry name" value="TCRTETA"/>
</dbReference>
<dbReference type="InterPro" id="IPR020846">
    <property type="entry name" value="MFS_dom"/>
</dbReference>
<dbReference type="PANTHER" id="PTHR43124">
    <property type="entry name" value="PURINE EFFLUX PUMP PBUE"/>
    <property type="match status" value="1"/>
</dbReference>
<dbReference type="InterPro" id="IPR036259">
    <property type="entry name" value="MFS_trans_sf"/>
</dbReference>
<comment type="similarity">
    <text evidence="2">Belongs to the major facilitator superfamily. TCR/Tet family.</text>
</comment>
<dbReference type="STRING" id="1356854.N007_15015"/>
<comment type="subcellular location">
    <subcellularLocation>
        <location evidence="1">Cell membrane</location>
        <topology evidence="1">Multi-pass membrane protein</topology>
    </subcellularLocation>
</comment>
<dbReference type="InterPro" id="IPR011701">
    <property type="entry name" value="MFS"/>
</dbReference>
<dbReference type="PROSITE" id="PS50850">
    <property type="entry name" value="MFS"/>
    <property type="match status" value="1"/>
</dbReference>
<accession>T0BEJ8</accession>
<evidence type="ECO:0000313" key="9">
    <source>
        <dbReference type="Proteomes" id="UP000829401"/>
    </source>
</evidence>
<dbReference type="SUPFAM" id="SSF103473">
    <property type="entry name" value="MFS general substrate transporter"/>
    <property type="match status" value="1"/>
</dbReference>
<dbReference type="InterPro" id="IPR005829">
    <property type="entry name" value="Sugar_transporter_CS"/>
</dbReference>
<dbReference type="OrthoDB" id="9793283at2"/>
<dbReference type="PROSITE" id="PS00216">
    <property type="entry name" value="SUGAR_TRANSPORT_1"/>
    <property type="match status" value="1"/>
</dbReference>
<dbReference type="InterPro" id="IPR050189">
    <property type="entry name" value="MFS_Efflux_Transporters"/>
</dbReference>
<evidence type="ECO:0000256" key="2">
    <source>
        <dbReference type="ARBA" id="ARBA00007520"/>
    </source>
</evidence>
<sequence>MRNRTGLIILMFASVVAMMPNSVLFPAEDELASHLHRSLGFVGWMVTAYAIAYVCATPVLGMISDFLGRKAVLVVGLCLFAIGGLVPIGFDNPVLILIGRCVMGVGSAGIQPMVDSMIGDMYPRGPARRRAFAFFAGAIAVAEAMMPFLGGVAAAIWWKAVFVLYGSAILAAVSTVRLNISNQAAENEERITYEAYVQSLRVAARMPVLAATVLGAMVFGVIYFGISAMMPLAYGGAHTSLANGFLFLPLGFCWVVGAFIFAKVTHVRHLHRLVLCALIVLAGATWWLGDARSWLPLLMISALWGAGSAVLTTVFTWVVGDESPNAVRGAMNGIYNAAYVLGFSVGAPLFISLVHYVGLQNACGIGAVLMALLIPPLCLTYRQAAKVKAAPVNSLKA</sequence>
<name>T0BEJ8_ALIAG</name>
<evidence type="ECO:0000256" key="3">
    <source>
        <dbReference type="ARBA" id="ARBA00022448"/>
    </source>
</evidence>